<dbReference type="AlphaFoldDB" id="A0AAU9RGC5"/>
<feature type="non-terminal residue" evidence="2">
    <location>
        <position position="1"/>
    </location>
</feature>
<evidence type="ECO:0000313" key="2">
    <source>
        <dbReference type="EMBL" id="CAH2039264.1"/>
    </source>
</evidence>
<feature type="signal peptide" evidence="1">
    <location>
        <begin position="1"/>
        <end position="24"/>
    </location>
</feature>
<feature type="non-terminal residue" evidence="2">
    <location>
        <position position="324"/>
    </location>
</feature>
<feature type="chain" id="PRO_5043628117" evidence="1">
    <location>
        <begin position="25"/>
        <end position="324"/>
    </location>
</feature>
<accession>A0AAU9RGC5</accession>
<sequence>KAQSRRHVLSWIFVSLGSSISVDSRSWFSCFAHKGSVGDAVIVLSETEALFASFETGFLELESLLSLSDDDTLINSSDPAPPSSSLHEAHSLPDSDVSRRLLFLQLFALIHGRRNGRVLLAATVTFRVQGEKPFDVSEDSAYRRESWTLPRVTMPASFCQVAILKRWVQLSVVYSLGVEIFHTPSYLKHEINRDREGQSVLLPRTTYLFDVRPEGFTHQFHDQETLFLFLVRESAENPPVLSPSTLIPTAEIRGHQILSPELPGKHLRVVPLLHVLVRMHQPLLVHLFFIPPCDLTRHLNCLDDGRYTREQVMDVMLCAISTVL</sequence>
<dbReference type="EMBL" id="OU466857">
    <property type="protein sequence ID" value="CAH2039264.1"/>
    <property type="molecule type" value="Genomic_DNA"/>
</dbReference>
<evidence type="ECO:0000256" key="1">
    <source>
        <dbReference type="SAM" id="SignalP"/>
    </source>
</evidence>
<keyword evidence="1" id="KW-0732">Signal</keyword>
<organism evidence="2 3">
    <name type="scientific">Thlaspi arvense</name>
    <name type="common">Field penny-cress</name>
    <dbReference type="NCBI Taxonomy" id="13288"/>
    <lineage>
        <taxon>Eukaryota</taxon>
        <taxon>Viridiplantae</taxon>
        <taxon>Streptophyta</taxon>
        <taxon>Embryophyta</taxon>
        <taxon>Tracheophyta</taxon>
        <taxon>Spermatophyta</taxon>
        <taxon>Magnoliopsida</taxon>
        <taxon>eudicotyledons</taxon>
        <taxon>Gunneridae</taxon>
        <taxon>Pentapetalae</taxon>
        <taxon>rosids</taxon>
        <taxon>malvids</taxon>
        <taxon>Brassicales</taxon>
        <taxon>Brassicaceae</taxon>
        <taxon>Thlaspideae</taxon>
        <taxon>Thlaspi</taxon>
    </lineage>
</organism>
<dbReference type="Proteomes" id="UP000836841">
    <property type="component" value="Chromosome 1"/>
</dbReference>
<gene>
    <name evidence="2" type="ORF">TAV2_LOCUS812</name>
</gene>
<keyword evidence="3" id="KW-1185">Reference proteome</keyword>
<evidence type="ECO:0000313" key="3">
    <source>
        <dbReference type="Proteomes" id="UP000836841"/>
    </source>
</evidence>
<proteinExistence type="predicted"/>
<reference evidence="2 3" key="1">
    <citation type="submission" date="2022-03" db="EMBL/GenBank/DDBJ databases">
        <authorList>
            <person name="Nunn A."/>
            <person name="Chopra R."/>
            <person name="Nunn A."/>
            <person name="Contreras Garrido A."/>
        </authorList>
    </citation>
    <scope>NUCLEOTIDE SEQUENCE [LARGE SCALE GENOMIC DNA]</scope>
</reference>
<protein>
    <submittedName>
        <fullName evidence="2">Uncharacterized protein</fullName>
    </submittedName>
</protein>
<name>A0AAU9RGC5_THLAR</name>